<dbReference type="SUPFAM" id="SSF50998">
    <property type="entry name" value="Quinoprotein alcohol dehydrogenase-like"/>
    <property type="match status" value="1"/>
</dbReference>
<dbReference type="Proteomes" id="UP000257144">
    <property type="component" value="Unassembled WGS sequence"/>
</dbReference>
<evidence type="ECO:0000256" key="1">
    <source>
        <dbReference type="SAM" id="SignalP"/>
    </source>
</evidence>
<feature type="chain" id="PRO_5039676583" description="Bulb-type lectin domain-containing protein" evidence="1">
    <location>
        <begin position="24"/>
        <end position="381"/>
    </location>
</feature>
<dbReference type="InterPro" id="IPR011047">
    <property type="entry name" value="Quinoprotein_ADH-like_sf"/>
</dbReference>
<dbReference type="RefSeq" id="WP_115453046.1">
    <property type="nucleotide sequence ID" value="NZ_QNQT01000008.1"/>
</dbReference>
<evidence type="ECO:0008006" key="4">
    <source>
        <dbReference type="Google" id="ProtNLM"/>
    </source>
</evidence>
<name>A0A3D8GMN3_9BACI</name>
<evidence type="ECO:0000313" key="3">
    <source>
        <dbReference type="Proteomes" id="UP000257144"/>
    </source>
</evidence>
<feature type="signal peptide" evidence="1">
    <location>
        <begin position="1"/>
        <end position="23"/>
    </location>
</feature>
<gene>
    <name evidence="2" type="ORF">DRW41_16105</name>
</gene>
<keyword evidence="1" id="KW-0732">Signal</keyword>
<dbReference type="InterPro" id="IPR015943">
    <property type="entry name" value="WD40/YVTN_repeat-like_dom_sf"/>
</dbReference>
<evidence type="ECO:0000313" key="2">
    <source>
        <dbReference type="EMBL" id="RDU35668.1"/>
    </source>
</evidence>
<dbReference type="EMBL" id="QNQT01000008">
    <property type="protein sequence ID" value="RDU35668.1"/>
    <property type="molecule type" value="Genomic_DNA"/>
</dbReference>
<protein>
    <recommendedName>
        <fullName evidence="4">Bulb-type lectin domain-containing protein</fullName>
    </recommendedName>
</protein>
<dbReference type="OrthoDB" id="1091598at2"/>
<accession>A0A3D8GMN3</accession>
<comment type="caution">
    <text evidence="2">The sequence shown here is derived from an EMBL/GenBank/DDBJ whole genome shotgun (WGS) entry which is preliminary data.</text>
</comment>
<keyword evidence="3" id="KW-1185">Reference proteome</keyword>
<dbReference type="AlphaFoldDB" id="A0A3D8GMN3"/>
<organism evidence="2 3">
    <name type="scientific">Neobacillus piezotolerans</name>
    <dbReference type="NCBI Taxonomy" id="2259171"/>
    <lineage>
        <taxon>Bacteria</taxon>
        <taxon>Bacillati</taxon>
        <taxon>Bacillota</taxon>
        <taxon>Bacilli</taxon>
        <taxon>Bacillales</taxon>
        <taxon>Bacillaceae</taxon>
        <taxon>Neobacillus</taxon>
    </lineage>
</organism>
<sequence length="381" mass="43284">MKIKISLVIFLIFSIFLAGGTDAASLPDSVVKSWTKPKAKNTANVTLGPNGFKGISTYQEYELVNSKGKTLYKYKSPYINSSVIHKDGLVYLIEENGKVGSKKTYIVSLDVKGKQKWRKEVPTGYAKLALLDQGSLFLNGNDGKNWFIMNIDTKSGKTIWSSKANGYAYYGPSGHVIFGNMEKRYPIYKNNKLVRELTPPEDYYLLRASFSKEGKLAVVFQAHGKLLNTIIVVYDVNGNELFSKQIINPYQTGQILFNEKEQLLITYKDTRNSALTCEWYDSNKMTEKSVIPKATSSAIGFGVENLIISIDNNKNMYYLNLTAPVSVNKYNKSGKLIGKTMIPKNYTWERAPDPDNFKYGLFFIEFKNNYFNKDYHVYSYK</sequence>
<dbReference type="Gene3D" id="2.130.10.10">
    <property type="entry name" value="YVTN repeat-like/Quinoprotein amine dehydrogenase"/>
    <property type="match status" value="1"/>
</dbReference>
<proteinExistence type="predicted"/>
<reference evidence="2 3" key="1">
    <citation type="submission" date="2018-07" db="EMBL/GenBank/DDBJ databases">
        <title>Bacillus sp. YLB-04 draft genome sequence.</title>
        <authorList>
            <person name="Yu L."/>
            <person name="Tang X."/>
        </authorList>
    </citation>
    <scope>NUCLEOTIDE SEQUENCE [LARGE SCALE GENOMIC DNA]</scope>
    <source>
        <strain evidence="2 3">YLB-04</strain>
    </source>
</reference>